<evidence type="ECO:0000313" key="2">
    <source>
        <dbReference type="EnsemblPlants" id="ONIVA08G06140.1"/>
    </source>
</evidence>
<accession>A0A0E0I8E3</accession>
<dbReference type="AlphaFoldDB" id="A0A0E0I8E3"/>
<dbReference type="HOGENOM" id="CLU_2546524_0_0_1"/>
<reference evidence="2" key="2">
    <citation type="submission" date="2018-04" db="EMBL/GenBank/DDBJ databases">
        <title>OnivRS2 (Oryza nivara Reference Sequence Version 2).</title>
        <authorList>
            <person name="Zhang J."/>
            <person name="Kudrna D."/>
            <person name="Lee S."/>
            <person name="Talag J."/>
            <person name="Rajasekar S."/>
            <person name="Welchert J."/>
            <person name="Hsing Y.-I."/>
            <person name="Wing R.A."/>
        </authorList>
    </citation>
    <scope>NUCLEOTIDE SEQUENCE [LARGE SCALE GENOMIC DNA]</scope>
    <source>
        <strain evidence="2">SL10</strain>
    </source>
</reference>
<dbReference type="Proteomes" id="UP000006591">
    <property type="component" value="Chromosome 8"/>
</dbReference>
<evidence type="ECO:0000256" key="1">
    <source>
        <dbReference type="SAM" id="MobiDB-lite"/>
    </source>
</evidence>
<evidence type="ECO:0000313" key="3">
    <source>
        <dbReference type="Proteomes" id="UP000006591"/>
    </source>
</evidence>
<protein>
    <submittedName>
        <fullName evidence="2">Uncharacterized protein</fullName>
    </submittedName>
</protein>
<dbReference type="EnsemblPlants" id="ONIVA08G06140.1">
    <property type="protein sequence ID" value="ONIVA08G06140.1"/>
    <property type="gene ID" value="ONIVA08G06140"/>
</dbReference>
<keyword evidence="3" id="KW-1185">Reference proteome</keyword>
<name>A0A0E0I8E3_ORYNI</name>
<organism evidence="2">
    <name type="scientific">Oryza nivara</name>
    <name type="common">Indian wild rice</name>
    <name type="synonym">Oryza sativa f. spontanea</name>
    <dbReference type="NCBI Taxonomy" id="4536"/>
    <lineage>
        <taxon>Eukaryota</taxon>
        <taxon>Viridiplantae</taxon>
        <taxon>Streptophyta</taxon>
        <taxon>Embryophyta</taxon>
        <taxon>Tracheophyta</taxon>
        <taxon>Spermatophyta</taxon>
        <taxon>Magnoliopsida</taxon>
        <taxon>Liliopsida</taxon>
        <taxon>Poales</taxon>
        <taxon>Poaceae</taxon>
        <taxon>BOP clade</taxon>
        <taxon>Oryzoideae</taxon>
        <taxon>Oryzeae</taxon>
        <taxon>Oryzinae</taxon>
        <taxon>Oryza</taxon>
    </lineage>
</organism>
<dbReference type="Gramene" id="ONIVA08G06140.1">
    <property type="protein sequence ID" value="ONIVA08G06140.1"/>
    <property type="gene ID" value="ONIVA08G06140"/>
</dbReference>
<reference evidence="2" key="1">
    <citation type="submission" date="2015-04" db="UniProtKB">
        <authorList>
            <consortium name="EnsemblPlants"/>
        </authorList>
    </citation>
    <scope>IDENTIFICATION</scope>
    <source>
        <strain evidence="2">SL10</strain>
    </source>
</reference>
<proteinExistence type="predicted"/>
<feature type="region of interest" description="Disordered" evidence="1">
    <location>
        <begin position="1"/>
        <end position="25"/>
    </location>
</feature>
<sequence length="83" mass="8969">MKSTQTHSEFHPKPLQMRTKPLKSTQAPLGKVAAVEACPARAFPLLLRRCTRPASRFHLAATAAVVMAQRRRGGSGAAAAFEK</sequence>